<evidence type="ECO:0000256" key="2">
    <source>
        <dbReference type="SAM" id="Phobius"/>
    </source>
</evidence>
<evidence type="ECO:0000313" key="3">
    <source>
        <dbReference type="EMBL" id="KAF2838114.1"/>
    </source>
</evidence>
<feature type="region of interest" description="Disordered" evidence="1">
    <location>
        <begin position="1"/>
        <end position="24"/>
    </location>
</feature>
<keyword evidence="2" id="KW-1133">Transmembrane helix</keyword>
<keyword evidence="4" id="KW-1185">Reference proteome</keyword>
<comment type="caution">
    <text evidence="3">The sequence shown here is derived from an EMBL/GenBank/DDBJ whole genome shotgun (WGS) entry which is preliminary data.</text>
</comment>
<evidence type="ECO:0000313" key="4">
    <source>
        <dbReference type="Proteomes" id="UP000799429"/>
    </source>
</evidence>
<protein>
    <submittedName>
        <fullName evidence="3">Uncharacterized protein</fullName>
    </submittedName>
</protein>
<reference evidence="3" key="1">
    <citation type="journal article" date="2020" name="Stud. Mycol.">
        <title>101 Dothideomycetes genomes: a test case for predicting lifestyles and emergence of pathogens.</title>
        <authorList>
            <person name="Haridas S."/>
            <person name="Albert R."/>
            <person name="Binder M."/>
            <person name="Bloem J."/>
            <person name="Labutti K."/>
            <person name="Salamov A."/>
            <person name="Andreopoulos B."/>
            <person name="Baker S."/>
            <person name="Barry K."/>
            <person name="Bills G."/>
            <person name="Bluhm B."/>
            <person name="Cannon C."/>
            <person name="Castanera R."/>
            <person name="Culley D."/>
            <person name="Daum C."/>
            <person name="Ezra D."/>
            <person name="Gonzalez J."/>
            <person name="Henrissat B."/>
            <person name="Kuo A."/>
            <person name="Liang C."/>
            <person name="Lipzen A."/>
            <person name="Lutzoni F."/>
            <person name="Magnuson J."/>
            <person name="Mondo S."/>
            <person name="Nolan M."/>
            <person name="Ohm R."/>
            <person name="Pangilinan J."/>
            <person name="Park H.-J."/>
            <person name="Ramirez L."/>
            <person name="Alfaro M."/>
            <person name="Sun H."/>
            <person name="Tritt A."/>
            <person name="Yoshinaga Y."/>
            <person name="Zwiers L.-H."/>
            <person name="Turgeon B."/>
            <person name="Goodwin S."/>
            <person name="Spatafora J."/>
            <person name="Crous P."/>
            <person name="Grigoriev I."/>
        </authorList>
    </citation>
    <scope>NUCLEOTIDE SEQUENCE</scope>
    <source>
        <strain evidence="3">CBS 101060</strain>
    </source>
</reference>
<organism evidence="3 4">
    <name type="scientific">Patellaria atrata CBS 101060</name>
    <dbReference type="NCBI Taxonomy" id="1346257"/>
    <lineage>
        <taxon>Eukaryota</taxon>
        <taxon>Fungi</taxon>
        <taxon>Dikarya</taxon>
        <taxon>Ascomycota</taxon>
        <taxon>Pezizomycotina</taxon>
        <taxon>Dothideomycetes</taxon>
        <taxon>Dothideomycetes incertae sedis</taxon>
        <taxon>Patellariales</taxon>
        <taxon>Patellariaceae</taxon>
        <taxon>Patellaria</taxon>
    </lineage>
</organism>
<name>A0A9P4S911_9PEZI</name>
<feature type="compositionally biased region" description="Low complexity" evidence="1">
    <location>
        <begin position="1"/>
        <end position="16"/>
    </location>
</feature>
<accession>A0A9P4S911</accession>
<evidence type="ECO:0000256" key="1">
    <source>
        <dbReference type="SAM" id="MobiDB-lite"/>
    </source>
</evidence>
<feature type="transmembrane region" description="Helical" evidence="2">
    <location>
        <begin position="40"/>
        <end position="58"/>
    </location>
</feature>
<proteinExistence type="predicted"/>
<keyword evidence="2" id="KW-0472">Membrane</keyword>
<dbReference type="EMBL" id="MU006097">
    <property type="protein sequence ID" value="KAF2838114.1"/>
    <property type="molecule type" value="Genomic_DNA"/>
</dbReference>
<dbReference type="Proteomes" id="UP000799429">
    <property type="component" value="Unassembled WGS sequence"/>
</dbReference>
<keyword evidence="2" id="KW-0812">Transmembrane</keyword>
<gene>
    <name evidence="3" type="ORF">M501DRAFT_855003</name>
</gene>
<dbReference type="AlphaFoldDB" id="A0A9P4S911"/>
<sequence length="88" mass="10001">MRKEASLSISPSSPIRVPRRSGRPGRYSRLLRPLRPLHPLRLNLLVVLVAMVVLSWLLDRCVLSFGEFWLFTYCPTGRYCETGLGNSA</sequence>